<name>A0A6A6CC47_ZASCE</name>
<reference evidence="1" key="1">
    <citation type="journal article" date="2020" name="Stud. Mycol.">
        <title>101 Dothideomycetes genomes: a test case for predicting lifestyles and emergence of pathogens.</title>
        <authorList>
            <person name="Haridas S."/>
            <person name="Albert R."/>
            <person name="Binder M."/>
            <person name="Bloem J."/>
            <person name="Labutti K."/>
            <person name="Salamov A."/>
            <person name="Andreopoulos B."/>
            <person name="Baker S."/>
            <person name="Barry K."/>
            <person name="Bills G."/>
            <person name="Bluhm B."/>
            <person name="Cannon C."/>
            <person name="Castanera R."/>
            <person name="Culley D."/>
            <person name="Daum C."/>
            <person name="Ezra D."/>
            <person name="Gonzalez J."/>
            <person name="Henrissat B."/>
            <person name="Kuo A."/>
            <person name="Liang C."/>
            <person name="Lipzen A."/>
            <person name="Lutzoni F."/>
            <person name="Magnuson J."/>
            <person name="Mondo S."/>
            <person name="Nolan M."/>
            <person name="Ohm R."/>
            <person name="Pangilinan J."/>
            <person name="Park H.-J."/>
            <person name="Ramirez L."/>
            <person name="Alfaro M."/>
            <person name="Sun H."/>
            <person name="Tritt A."/>
            <person name="Yoshinaga Y."/>
            <person name="Zwiers L.-H."/>
            <person name="Turgeon B."/>
            <person name="Goodwin S."/>
            <person name="Spatafora J."/>
            <person name="Crous P."/>
            <person name="Grigoriev I."/>
        </authorList>
    </citation>
    <scope>NUCLEOTIDE SEQUENCE</scope>
    <source>
        <strain evidence="1">ATCC 36951</strain>
    </source>
</reference>
<evidence type="ECO:0000313" key="1">
    <source>
        <dbReference type="EMBL" id="KAF2164754.1"/>
    </source>
</evidence>
<dbReference type="Proteomes" id="UP000799537">
    <property type="component" value="Unassembled WGS sequence"/>
</dbReference>
<protein>
    <submittedName>
        <fullName evidence="1">Uncharacterized protein</fullName>
    </submittedName>
</protein>
<proteinExistence type="predicted"/>
<keyword evidence="2" id="KW-1185">Reference proteome</keyword>
<accession>A0A6A6CC47</accession>
<gene>
    <name evidence="1" type="ORF">M409DRAFT_56554</name>
</gene>
<organism evidence="1 2">
    <name type="scientific">Zasmidium cellare ATCC 36951</name>
    <dbReference type="NCBI Taxonomy" id="1080233"/>
    <lineage>
        <taxon>Eukaryota</taxon>
        <taxon>Fungi</taxon>
        <taxon>Dikarya</taxon>
        <taxon>Ascomycota</taxon>
        <taxon>Pezizomycotina</taxon>
        <taxon>Dothideomycetes</taxon>
        <taxon>Dothideomycetidae</taxon>
        <taxon>Mycosphaerellales</taxon>
        <taxon>Mycosphaerellaceae</taxon>
        <taxon>Zasmidium</taxon>
    </lineage>
</organism>
<dbReference type="AlphaFoldDB" id="A0A6A6CC47"/>
<evidence type="ECO:0000313" key="2">
    <source>
        <dbReference type="Proteomes" id="UP000799537"/>
    </source>
</evidence>
<sequence length="209" mass="23850">MRTGTYVPSDPREIHAFAMERLNKKCDDMSKELASLEEQSRKGGCSYHSLPIHYREEMMSLPLRTRTVAAFVVVDDEGSDLIDSFNWCRVCRDDAKQALHASDIETAEQELNDWEAIQDDVATQLESVLDDVFTLTDRYRDGYYMDNEPDAAQVIELRKAWILTLPEVVKAFELSIIETEEQAVEMALSDCESITQPAVLGLVEEMFEI</sequence>
<dbReference type="RefSeq" id="XP_033665643.1">
    <property type="nucleotide sequence ID" value="XM_033813324.1"/>
</dbReference>
<dbReference type="EMBL" id="ML993603">
    <property type="protein sequence ID" value="KAF2164754.1"/>
    <property type="molecule type" value="Genomic_DNA"/>
</dbReference>
<dbReference type="GeneID" id="54566596"/>